<dbReference type="Proteomes" id="UP000003836">
    <property type="component" value="Unassembled WGS sequence"/>
</dbReference>
<evidence type="ECO:0000313" key="1">
    <source>
        <dbReference type="EMBL" id="EGU51054.1"/>
    </source>
</evidence>
<reference evidence="1 2" key="1">
    <citation type="journal article" date="2012" name="Int. J. Syst. Evol. Microbiol.">
        <title>Vibrio caribbeanicus sp. nov., isolated from the marine sponge Scleritoderma cyanea.</title>
        <authorList>
            <person name="Hoffmann M."/>
            <person name="Monday S.R."/>
            <person name="Allard M.W."/>
            <person name="Strain E.A."/>
            <person name="Whittaker P."/>
            <person name="Naum M."/>
            <person name="McCarthy P.J."/>
            <person name="Lopez J.V."/>
            <person name="Fischer M."/>
            <person name="Brown E.W."/>
        </authorList>
    </citation>
    <scope>NUCLEOTIDE SEQUENCE [LARGE SCALE GENOMIC DNA]</scope>
    <source>
        <strain evidence="1 2">ATCC 19109</strain>
    </source>
</reference>
<accession>A0ABN0DDF5</accession>
<proteinExistence type="predicted"/>
<dbReference type="EMBL" id="AFWI01000175">
    <property type="protein sequence ID" value="EGU51054.1"/>
    <property type="molecule type" value="Genomic_DNA"/>
</dbReference>
<protein>
    <recommendedName>
        <fullName evidence="3">TetR family transcriptional regulator</fullName>
    </recommendedName>
</protein>
<name>A0ABN0DDF5_9VIBR</name>
<sequence>MIRFPFLNALALSIYWRSICADNSDDILMCAFEKVMEDIFINAKK</sequence>
<organism evidence="1 2">
    <name type="scientific">Vibrio tubiashii ATCC 19109</name>
    <dbReference type="NCBI Taxonomy" id="1051646"/>
    <lineage>
        <taxon>Bacteria</taxon>
        <taxon>Pseudomonadati</taxon>
        <taxon>Pseudomonadota</taxon>
        <taxon>Gammaproteobacteria</taxon>
        <taxon>Vibrionales</taxon>
        <taxon>Vibrionaceae</taxon>
        <taxon>Vibrio</taxon>
        <taxon>Vibrio oreintalis group</taxon>
    </lineage>
</organism>
<evidence type="ECO:0000313" key="2">
    <source>
        <dbReference type="Proteomes" id="UP000003836"/>
    </source>
</evidence>
<evidence type="ECO:0008006" key="3">
    <source>
        <dbReference type="Google" id="ProtNLM"/>
    </source>
</evidence>
<gene>
    <name evidence="1" type="ORF">VITU9109_15713</name>
</gene>
<comment type="caution">
    <text evidence="1">The sequence shown here is derived from an EMBL/GenBank/DDBJ whole genome shotgun (WGS) entry which is preliminary data.</text>
</comment>
<keyword evidence="2" id="KW-1185">Reference proteome</keyword>